<evidence type="ECO:0000256" key="4">
    <source>
        <dbReference type="ARBA" id="ARBA00012313"/>
    </source>
</evidence>
<dbReference type="EC" id="1.11.1.7" evidence="4"/>
<dbReference type="PROSITE" id="PS50873">
    <property type="entry name" value="PEROXIDASE_4"/>
    <property type="match status" value="1"/>
</dbReference>
<evidence type="ECO:0000256" key="12">
    <source>
        <dbReference type="PIRSR" id="PIRSR600823-4"/>
    </source>
</evidence>
<dbReference type="GO" id="GO:0020037">
    <property type="term" value="F:heme binding"/>
    <property type="evidence" value="ECO:0007669"/>
    <property type="project" value="InterPro"/>
</dbReference>
<dbReference type="PROSITE" id="PS00436">
    <property type="entry name" value="PEROXIDASE_2"/>
    <property type="match status" value="1"/>
</dbReference>
<keyword evidence="7 11" id="KW-0479">Metal-binding</keyword>
<proteinExistence type="evidence at transcript level"/>
<feature type="disulfide bond" evidence="13">
    <location>
        <begin position="62"/>
        <end position="67"/>
    </location>
</feature>
<dbReference type="InterPro" id="IPR010255">
    <property type="entry name" value="Haem_peroxidase_sf"/>
</dbReference>
<dbReference type="GO" id="GO:0140825">
    <property type="term" value="F:lactoperoxidase activity"/>
    <property type="evidence" value="ECO:0007669"/>
    <property type="project" value="UniProtKB-EC"/>
</dbReference>
<comment type="catalytic activity">
    <reaction evidence="1">
        <text>2 a phenolic donor + H2O2 = 2 a phenolic radical donor + 2 H2O</text>
        <dbReference type="Rhea" id="RHEA:56136"/>
        <dbReference type="ChEBI" id="CHEBI:15377"/>
        <dbReference type="ChEBI" id="CHEBI:16240"/>
        <dbReference type="ChEBI" id="CHEBI:139520"/>
        <dbReference type="ChEBI" id="CHEBI:139521"/>
        <dbReference type="EC" id="1.11.1.7"/>
    </reaction>
</comment>
<evidence type="ECO:0000256" key="3">
    <source>
        <dbReference type="ARBA" id="ARBA00002322"/>
    </source>
</evidence>
<evidence type="ECO:0000256" key="10">
    <source>
        <dbReference type="PIRSR" id="PIRSR600823-1"/>
    </source>
</evidence>
<name>I3S9V6_MEDTR</name>
<evidence type="ECO:0000256" key="2">
    <source>
        <dbReference type="ARBA" id="ARBA00001970"/>
    </source>
</evidence>
<keyword evidence="15" id="KW-0732">Signal</keyword>
<feature type="active site" description="Proton acceptor" evidence="10">
    <location>
        <position position="60"/>
    </location>
</feature>
<evidence type="ECO:0000256" key="14">
    <source>
        <dbReference type="RuleBase" id="RU004241"/>
    </source>
</evidence>
<keyword evidence="6" id="KW-0349">Heme</keyword>
<evidence type="ECO:0000256" key="15">
    <source>
        <dbReference type="SAM" id="SignalP"/>
    </source>
</evidence>
<feature type="binding site" evidence="11">
    <location>
        <position position="68"/>
    </location>
    <ligand>
        <name>Ca(2+)</name>
        <dbReference type="ChEBI" id="CHEBI:29108"/>
        <label>1</label>
    </ligand>
</feature>
<evidence type="ECO:0000256" key="7">
    <source>
        <dbReference type="ARBA" id="ARBA00022723"/>
    </source>
</evidence>
<keyword evidence="5" id="KW-0575">Peroxidase</keyword>
<dbReference type="PANTHER" id="PTHR31388:SF247">
    <property type="entry name" value="PEROXIDASE"/>
    <property type="match status" value="1"/>
</dbReference>
<feature type="binding site" evidence="11">
    <location>
        <position position="82"/>
    </location>
    <ligand>
        <name>Ca(2+)</name>
        <dbReference type="ChEBI" id="CHEBI:29108"/>
        <label>1</label>
    </ligand>
</feature>
<dbReference type="GO" id="GO:0006979">
    <property type="term" value="P:response to oxidative stress"/>
    <property type="evidence" value="ECO:0007669"/>
    <property type="project" value="InterPro"/>
</dbReference>
<keyword evidence="8" id="KW-0560">Oxidoreductase</keyword>
<dbReference type="InterPro" id="IPR000823">
    <property type="entry name" value="Peroxidase_pln"/>
</dbReference>
<evidence type="ECO:0000256" key="9">
    <source>
        <dbReference type="ARBA" id="ARBA00023004"/>
    </source>
</evidence>
<accession>I3S9V6</accession>
<evidence type="ECO:0000256" key="5">
    <source>
        <dbReference type="ARBA" id="ARBA00022559"/>
    </source>
</evidence>
<keyword evidence="13" id="KW-1015">Disulfide bond</keyword>
<feature type="chain" id="PRO_5003679101" description="peroxidase" evidence="15">
    <location>
        <begin position="19"/>
        <end position="95"/>
    </location>
</feature>
<comment type="function">
    <text evidence="3">Removal of H(2)O(2), oxidation of toxic reductants, biosynthesis and degradation of lignin, suberization, auxin catabolism, response to environmental stresses such as wounding, pathogen attack and oxidative stress. These functions might be dependent on each isozyme/isoform in each plant tissue.</text>
</comment>
<reference evidence="17" key="1">
    <citation type="submission" date="2012-05" db="EMBL/GenBank/DDBJ databases">
        <authorList>
            <person name="Krishnakumar V."/>
            <person name="Cheung F."/>
            <person name="Xiao Y."/>
            <person name="Chan A."/>
            <person name="Moskal W.A."/>
            <person name="Town C.D."/>
        </authorList>
    </citation>
    <scope>NUCLEOTIDE SEQUENCE</scope>
</reference>
<feature type="binding site" evidence="11">
    <location>
        <position position="61"/>
    </location>
    <ligand>
        <name>Ca(2+)</name>
        <dbReference type="ChEBI" id="CHEBI:29108"/>
        <label>1</label>
    </ligand>
</feature>
<dbReference type="Pfam" id="PF00141">
    <property type="entry name" value="peroxidase"/>
    <property type="match status" value="1"/>
</dbReference>
<comment type="cofactor">
    <cofactor evidence="2">
        <name>heme b</name>
        <dbReference type="ChEBI" id="CHEBI:60344"/>
    </cofactor>
</comment>
<comment type="cofactor">
    <cofactor evidence="11">
        <name>Ca(2+)</name>
        <dbReference type="ChEBI" id="CHEBI:29108"/>
    </cofactor>
    <text evidence="11">Binds 2 calcium ions per subunit.</text>
</comment>
<evidence type="ECO:0000256" key="13">
    <source>
        <dbReference type="PIRSR" id="PIRSR600823-5"/>
    </source>
</evidence>
<dbReference type="ExpressionAtlas" id="I3S9V6">
    <property type="expression patterns" value="differential"/>
</dbReference>
<dbReference type="EMBL" id="BT137253">
    <property type="protein sequence ID" value="AFK37048.1"/>
    <property type="molecule type" value="mRNA"/>
</dbReference>
<dbReference type="Gene3D" id="1.10.520.10">
    <property type="match status" value="1"/>
</dbReference>
<feature type="domain" description="Plant heme peroxidase family profile" evidence="16">
    <location>
        <begin position="19"/>
        <end position="95"/>
    </location>
</feature>
<dbReference type="GO" id="GO:0046872">
    <property type="term" value="F:metal ion binding"/>
    <property type="evidence" value="ECO:0007669"/>
    <property type="project" value="UniProtKB-KW"/>
</dbReference>
<evidence type="ECO:0000256" key="6">
    <source>
        <dbReference type="ARBA" id="ARBA00022617"/>
    </source>
</evidence>
<feature type="signal peptide" evidence="15">
    <location>
        <begin position="1"/>
        <end position="18"/>
    </location>
</feature>
<organism evidence="17">
    <name type="scientific">Medicago truncatula</name>
    <name type="common">Barrel medic</name>
    <name type="synonym">Medicago tribuloides</name>
    <dbReference type="NCBI Taxonomy" id="3880"/>
    <lineage>
        <taxon>Eukaryota</taxon>
        <taxon>Viridiplantae</taxon>
        <taxon>Streptophyta</taxon>
        <taxon>Embryophyta</taxon>
        <taxon>Tracheophyta</taxon>
        <taxon>Spermatophyta</taxon>
        <taxon>Magnoliopsida</taxon>
        <taxon>eudicotyledons</taxon>
        <taxon>Gunneridae</taxon>
        <taxon>Pentapetalae</taxon>
        <taxon>rosids</taxon>
        <taxon>fabids</taxon>
        <taxon>Fabales</taxon>
        <taxon>Fabaceae</taxon>
        <taxon>Papilionoideae</taxon>
        <taxon>50 kb inversion clade</taxon>
        <taxon>NPAAA clade</taxon>
        <taxon>Hologalegina</taxon>
        <taxon>IRL clade</taxon>
        <taxon>Trifolieae</taxon>
        <taxon>Medicago</taxon>
    </lineage>
</organism>
<dbReference type="InterPro" id="IPR002016">
    <property type="entry name" value="Haem_peroxidase"/>
</dbReference>
<feature type="binding site" evidence="11">
    <location>
        <position position="64"/>
    </location>
    <ligand>
        <name>Ca(2+)</name>
        <dbReference type="ChEBI" id="CHEBI:29108"/>
        <label>1</label>
    </ligand>
</feature>
<feature type="binding site" evidence="11">
    <location>
        <position position="70"/>
    </location>
    <ligand>
        <name>Ca(2+)</name>
        <dbReference type="ChEBI" id="CHEBI:29108"/>
        <label>1</label>
    </ligand>
</feature>
<comment type="similarity">
    <text evidence="14">Belongs to the peroxidase family.</text>
</comment>
<dbReference type="AlphaFoldDB" id="I3S9V6"/>
<evidence type="ECO:0000256" key="1">
    <source>
        <dbReference type="ARBA" id="ARBA00000189"/>
    </source>
</evidence>
<sequence length="95" mass="10107">MAKIIIPIILCFVGIASAQLSTDFYSTTCSDVLSTIKREIDSAVGNEARMGASILRLHFHDCFVQGCDASVLLDDTSSFTGEKTAGANANSLRGF</sequence>
<evidence type="ECO:0000256" key="8">
    <source>
        <dbReference type="ARBA" id="ARBA00023002"/>
    </source>
</evidence>
<feature type="site" description="Transition state stabilizer" evidence="12">
    <location>
        <position position="56"/>
    </location>
</feature>
<evidence type="ECO:0000259" key="16">
    <source>
        <dbReference type="PROSITE" id="PS50873"/>
    </source>
</evidence>
<evidence type="ECO:0000256" key="11">
    <source>
        <dbReference type="PIRSR" id="PIRSR600823-3"/>
    </source>
</evidence>
<keyword evidence="9" id="KW-0408">Iron</keyword>
<dbReference type="SUPFAM" id="SSF48113">
    <property type="entry name" value="Heme-dependent peroxidases"/>
    <property type="match status" value="1"/>
</dbReference>
<evidence type="ECO:0000313" key="17">
    <source>
        <dbReference type="EMBL" id="AFK37048.1"/>
    </source>
</evidence>
<dbReference type="PANTHER" id="PTHR31388">
    <property type="entry name" value="PEROXIDASE 72-RELATED"/>
    <property type="match status" value="1"/>
</dbReference>
<dbReference type="InterPro" id="IPR019794">
    <property type="entry name" value="Peroxidases_AS"/>
</dbReference>
<protein>
    <recommendedName>
        <fullName evidence="4">peroxidase</fullName>
        <ecNumber evidence="4">1.11.1.7</ecNumber>
    </recommendedName>
</protein>
<dbReference type="PRINTS" id="PR00461">
    <property type="entry name" value="PLPEROXIDASE"/>
</dbReference>
<feature type="binding site" evidence="11">
    <location>
        <position position="66"/>
    </location>
    <ligand>
        <name>Ca(2+)</name>
        <dbReference type="ChEBI" id="CHEBI:29108"/>
        <label>1</label>
    </ligand>
</feature>
<keyword evidence="11" id="KW-0106">Calcium</keyword>